<dbReference type="InterPro" id="IPR011009">
    <property type="entry name" value="Kinase-like_dom_sf"/>
</dbReference>
<dbReference type="eggNOG" id="KOG0001">
    <property type="taxonomic scope" value="Eukaryota"/>
</dbReference>
<dbReference type="CDD" id="cd17039">
    <property type="entry name" value="Ubl_ubiquitin_like"/>
    <property type="match status" value="1"/>
</dbReference>
<dbReference type="SUPFAM" id="SSF54236">
    <property type="entry name" value="Ubiquitin-like"/>
    <property type="match status" value="2"/>
</dbReference>
<evidence type="ECO:0000256" key="4">
    <source>
        <dbReference type="ARBA" id="ARBA00022737"/>
    </source>
</evidence>
<evidence type="ECO:0000256" key="1">
    <source>
        <dbReference type="ARBA" id="ARBA00008941"/>
    </source>
</evidence>
<accession>W9RLM3</accession>
<dbReference type="InterPro" id="IPR000403">
    <property type="entry name" value="PI3/4_kinase_cat_dom"/>
</dbReference>
<comment type="similarity">
    <text evidence="1">Belongs to the PI3/PI4-kinase family. Type II PI4K subfamily.</text>
</comment>
<sequence length="660" mass="74251">MTTAISGFFRCRSSEFLLGCSLLQDICIRACQKISFNISNLQITYFQRHWEYRGKLEFDSMPNILIDSRFRGLTMPIAKVALTPEYEEPLNHPANLTSQNNMGSSEPIVIYLTVNGSVIPMRIMESDTIASVKLRIQASKGFFVKKQKLVFEGRELARNNSCVRDYGVSDGNVLHLVLRISDLQAITVKTVCGKKFEFHIEKSRNVGYVKQQIAKKGKGLIDIKDQELICDGEELEDQRLIHDICKINDAMIHLLVRKPAKVRAKPIGKDFEVSIDASDYLENRTNLVREYQWGKKCLVGKIIKSKQLQRDFLLEPLVISSEIELSLVIKELINSTCNGLERGNEPIRSTDGTGGAYFMQDSSGLSYVSVFKPIDEEPMAVNNPRGLPLSYDGEGLKKGTRVGGGALREVAAYLLDHPMDGPRTFNSEKGFAGVPPTVMVKCLHKGFNYPDGYEYDRKNVKVGSLQMFVKNDGSCEDMGPRAFPVDEVHKISVLDIRLANADRHAGNILVQKDGKGGRIVLVPIDHGYCLPESFEDCTFEWLYWPQARQPYSPDILDYIKSLDAEQDIELLKFHGWNLPPKCARNFRISTMLLKKGAERGLTPFTIGSIVCRKTVKEESVIEQIIHEAIEAELPGTSEAAFLKSVSTIMDRRLDHLKKAM</sequence>
<dbReference type="PANTHER" id="PTHR45800">
    <property type="entry name" value="PHOSPHATIDYLINOSITOL 4-KINASE GAMMA"/>
    <property type="match status" value="1"/>
</dbReference>
<evidence type="ECO:0000256" key="5">
    <source>
        <dbReference type="ARBA" id="ARBA00022741"/>
    </source>
</evidence>
<dbReference type="SUPFAM" id="SSF56112">
    <property type="entry name" value="Protein kinase-like (PK-like)"/>
    <property type="match status" value="1"/>
</dbReference>
<dbReference type="InterPro" id="IPR029071">
    <property type="entry name" value="Ubiquitin-like_domsf"/>
</dbReference>
<dbReference type="Gene3D" id="3.10.20.90">
    <property type="entry name" value="Phosphatidylinositol 3-kinase Catalytic Subunit, Chain A, domain 1"/>
    <property type="match status" value="2"/>
</dbReference>
<dbReference type="PROSITE" id="PS50053">
    <property type="entry name" value="UBIQUITIN_2"/>
    <property type="match status" value="2"/>
</dbReference>
<keyword evidence="6 10" id="KW-0418">Kinase</keyword>
<dbReference type="InterPro" id="IPR044571">
    <property type="entry name" value="P4KG1-8"/>
</dbReference>
<evidence type="ECO:0000259" key="9">
    <source>
        <dbReference type="PROSITE" id="PS50290"/>
    </source>
</evidence>
<keyword evidence="5" id="KW-0547">Nucleotide-binding</keyword>
<gene>
    <name evidence="10" type="ORF">L484_006817</name>
</gene>
<dbReference type="PANTHER" id="PTHR45800:SF4">
    <property type="entry name" value="PHOSPHATIDYLINOSITOL 4-KINASE GAMMA 3"/>
    <property type="match status" value="1"/>
</dbReference>
<evidence type="ECO:0000313" key="10">
    <source>
        <dbReference type="EMBL" id="EXB84222.1"/>
    </source>
</evidence>
<evidence type="ECO:0000256" key="3">
    <source>
        <dbReference type="ARBA" id="ARBA00022679"/>
    </source>
</evidence>
<reference evidence="11" key="1">
    <citation type="submission" date="2013-01" db="EMBL/GenBank/DDBJ databases">
        <title>Draft Genome Sequence of a Mulberry Tree, Morus notabilis C.K. Schneid.</title>
        <authorList>
            <person name="He N."/>
            <person name="Zhao S."/>
        </authorList>
    </citation>
    <scope>NUCLEOTIDE SEQUENCE</scope>
</reference>
<evidence type="ECO:0000313" key="11">
    <source>
        <dbReference type="Proteomes" id="UP000030645"/>
    </source>
</evidence>
<protein>
    <recommendedName>
        <fullName evidence="2">1-phosphatidylinositol 4-kinase</fullName>
        <ecNumber evidence="2">2.7.1.67</ecNumber>
    </recommendedName>
</protein>
<dbReference type="STRING" id="981085.W9RLM3"/>
<feature type="domain" description="Ubiquitin-like" evidence="8">
    <location>
        <begin position="110"/>
        <end position="179"/>
    </location>
</feature>
<keyword evidence="11" id="KW-1185">Reference proteome</keyword>
<dbReference type="PROSITE" id="PS50290">
    <property type="entry name" value="PI3_4_KINASE_3"/>
    <property type="match status" value="1"/>
</dbReference>
<dbReference type="Pfam" id="PF00454">
    <property type="entry name" value="PI3_PI4_kinase"/>
    <property type="match status" value="1"/>
</dbReference>
<dbReference type="Pfam" id="PF00240">
    <property type="entry name" value="ubiquitin"/>
    <property type="match status" value="2"/>
</dbReference>
<dbReference type="eggNOG" id="KOG2381">
    <property type="taxonomic scope" value="Eukaryota"/>
</dbReference>
<evidence type="ECO:0000256" key="7">
    <source>
        <dbReference type="ARBA" id="ARBA00022840"/>
    </source>
</evidence>
<dbReference type="EC" id="2.7.1.67" evidence="2"/>
<dbReference type="FunFam" id="3.10.20.90:FF:000307">
    <property type="entry name" value="Phosphatidylinositol 4-kinase gamma 4"/>
    <property type="match status" value="1"/>
</dbReference>
<dbReference type="GO" id="GO:0004430">
    <property type="term" value="F:1-phosphatidylinositol 4-kinase activity"/>
    <property type="evidence" value="ECO:0007669"/>
    <property type="project" value="UniProtKB-EC"/>
</dbReference>
<dbReference type="GO" id="GO:0005524">
    <property type="term" value="F:ATP binding"/>
    <property type="evidence" value="ECO:0007669"/>
    <property type="project" value="UniProtKB-KW"/>
</dbReference>
<evidence type="ECO:0000256" key="6">
    <source>
        <dbReference type="ARBA" id="ARBA00022777"/>
    </source>
</evidence>
<dbReference type="AlphaFoldDB" id="W9RLM3"/>
<feature type="domain" description="PI3K/PI4K catalytic" evidence="9">
    <location>
        <begin position="343"/>
        <end position="640"/>
    </location>
</feature>
<dbReference type="InterPro" id="IPR000626">
    <property type="entry name" value="Ubiquitin-like_dom"/>
</dbReference>
<evidence type="ECO:0000259" key="8">
    <source>
        <dbReference type="PROSITE" id="PS50053"/>
    </source>
</evidence>
<keyword evidence="7" id="KW-0067">ATP-binding</keyword>
<name>W9RLM3_9ROSA</name>
<feature type="domain" description="Ubiquitin-like" evidence="8">
    <location>
        <begin position="184"/>
        <end position="261"/>
    </location>
</feature>
<dbReference type="EMBL" id="KE344891">
    <property type="protein sequence ID" value="EXB84222.1"/>
    <property type="molecule type" value="Genomic_DNA"/>
</dbReference>
<evidence type="ECO:0000256" key="2">
    <source>
        <dbReference type="ARBA" id="ARBA00012169"/>
    </source>
</evidence>
<keyword evidence="4" id="KW-0677">Repeat</keyword>
<proteinExistence type="inferred from homology"/>
<keyword evidence="3" id="KW-0808">Transferase</keyword>
<dbReference type="SMART" id="SM00213">
    <property type="entry name" value="UBQ"/>
    <property type="match status" value="2"/>
</dbReference>
<organism evidence="10 11">
    <name type="scientific">Morus notabilis</name>
    <dbReference type="NCBI Taxonomy" id="981085"/>
    <lineage>
        <taxon>Eukaryota</taxon>
        <taxon>Viridiplantae</taxon>
        <taxon>Streptophyta</taxon>
        <taxon>Embryophyta</taxon>
        <taxon>Tracheophyta</taxon>
        <taxon>Spermatophyta</taxon>
        <taxon>Magnoliopsida</taxon>
        <taxon>eudicotyledons</taxon>
        <taxon>Gunneridae</taxon>
        <taxon>Pentapetalae</taxon>
        <taxon>rosids</taxon>
        <taxon>fabids</taxon>
        <taxon>Rosales</taxon>
        <taxon>Moraceae</taxon>
        <taxon>Moreae</taxon>
        <taxon>Morus</taxon>
    </lineage>
</organism>
<dbReference type="Proteomes" id="UP000030645">
    <property type="component" value="Unassembled WGS sequence"/>
</dbReference>